<keyword evidence="7 8" id="KW-0472">Membrane</keyword>
<feature type="transmembrane region" description="Helical" evidence="8">
    <location>
        <begin position="143"/>
        <end position="162"/>
    </location>
</feature>
<name>D2QC92_SPILD</name>
<feature type="transmembrane region" description="Helical" evidence="8">
    <location>
        <begin position="16"/>
        <end position="36"/>
    </location>
</feature>
<feature type="transmembrane region" description="Helical" evidence="8">
    <location>
        <begin position="213"/>
        <end position="231"/>
    </location>
</feature>
<evidence type="ECO:0000256" key="6">
    <source>
        <dbReference type="ARBA" id="ARBA00022989"/>
    </source>
</evidence>
<reference evidence="9 10" key="1">
    <citation type="journal article" date="2010" name="Stand. Genomic Sci.">
        <title>Complete genome sequence of Spirosoma linguale type strain (1).</title>
        <authorList>
            <person name="Lail K."/>
            <person name="Sikorski J."/>
            <person name="Saunders E."/>
            <person name="Lapidus A."/>
            <person name="Glavina Del Rio T."/>
            <person name="Copeland A."/>
            <person name="Tice H."/>
            <person name="Cheng J.-F."/>
            <person name="Lucas S."/>
            <person name="Nolan M."/>
            <person name="Bruce D."/>
            <person name="Goodwin L."/>
            <person name="Pitluck S."/>
            <person name="Ivanova N."/>
            <person name="Mavromatis K."/>
            <person name="Ovchinnikova G."/>
            <person name="Pati A."/>
            <person name="Chen A."/>
            <person name="Palaniappan K."/>
            <person name="Land M."/>
            <person name="Hauser L."/>
            <person name="Chang Y.-J."/>
            <person name="Jeffries C.D."/>
            <person name="Chain P."/>
            <person name="Brettin T."/>
            <person name="Detter J.C."/>
            <person name="Schuetze A."/>
            <person name="Rohde M."/>
            <person name="Tindall B.J."/>
            <person name="Goeker M."/>
            <person name="Bristow J."/>
            <person name="Eisen J.A."/>
            <person name="Markowitz V."/>
            <person name="Hugenholtz P."/>
            <person name="Kyrpides N.C."/>
            <person name="Klenk H.-P."/>
            <person name="Chen F."/>
        </authorList>
    </citation>
    <scope>NUCLEOTIDE SEQUENCE [LARGE SCALE GENOMIC DNA]</scope>
    <source>
        <strain evidence="10">ATCC 33905 / DSM 74 / LMG 10896 / Claus 1</strain>
    </source>
</reference>
<proteinExistence type="inferred from homology"/>
<dbReference type="CDD" id="cd09319">
    <property type="entry name" value="TDT_like_1"/>
    <property type="match status" value="1"/>
</dbReference>
<keyword evidence="5 8" id="KW-0812">Transmembrane</keyword>
<evidence type="ECO:0000256" key="5">
    <source>
        <dbReference type="ARBA" id="ARBA00022692"/>
    </source>
</evidence>
<feature type="transmembrane region" description="Helical" evidence="8">
    <location>
        <begin position="252"/>
        <end position="273"/>
    </location>
</feature>
<dbReference type="PANTHER" id="PTHR31686">
    <property type="match status" value="1"/>
</dbReference>
<keyword evidence="4" id="KW-1003">Cell membrane</keyword>
<feature type="transmembrane region" description="Helical" evidence="8">
    <location>
        <begin position="288"/>
        <end position="305"/>
    </location>
</feature>
<keyword evidence="3" id="KW-0813">Transport</keyword>
<evidence type="ECO:0000256" key="7">
    <source>
        <dbReference type="ARBA" id="ARBA00023136"/>
    </source>
</evidence>
<feature type="transmembrane region" description="Helical" evidence="8">
    <location>
        <begin position="106"/>
        <end position="131"/>
    </location>
</feature>
<dbReference type="eggNOG" id="COG1275">
    <property type="taxonomic scope" value="Bacteria"/>
</dbReference>
<keyword evidence="6 8" id="KW-1133">Transmembrane helix</keyword>
<dbReference type="HOGENOM" id="CLU_052472_0_0_10"/>
<dbReference type="InterPro" id="IPR038665">
    <property type="entry name" value="Voltage-dep_anion_channel_sf"/>
</dbReference>
<feature type="transmembrane region" description="Helical" evidence="8">
    <location>
        <begin position="48"/>
        <end position="69"/>
    </location>
</feature>
<dbReference type="GO" id="GO:0005886">
    <property type="term" value="C:plasma membrane"/>
    <property type="evidence" value="ECO:0007669"/>
    <property type="project" value="UniProtKB-SubCell"/>
</dbReference>
<dbReference type="Proteomes" id="UP000002028">
    <property type="component" value="Chromosome"/>
</dbReference>
<dbReference type="EMBL" id="CP001769">
    <property type="protein sequence ID" value="ADB36203.1"/>
    <property type="molecule type" value="Genomic_DNA"/>
</dbReference>
<accession>D2QC92</accession>
<evidence type="ECO:0000256" key="2">
    <source>
        <dbReference type="ARBA" id="ARBA00008566"/>
    </source>
</evidence>
<dbReference type="Gene3D" id="1.50.10.150">
    <property type="entry name" value="Voltage-dependent anion channel"/>
    <property type="match status" value="1"/>
</dbReference>
<comment type="similarity">
    <text evidence="2">Belongs to the tellurite-resistance/dicarboxylate transporter (TDT) family.</text>
</comment>
<feature type="transmembrane region" description="Helical" evidence="8">
    <location>
        <begin position="317"/>
        <end position="341"/>
    </location>
</feature>
<dbReference type="Pfam" id="PF03595">
    <property type="entry name" value="SLAC1"/>
    <property type="match status" value="1"/>
</dbReference>
<dbReference type="KEGG" id="sli:Slin_0133"/>
<dbReference type="InterPro" id="IPR051629">
    <property type="entry name" value="Sulfite_efflux_TDT"/>
</dbReference>
<sequence>MRSSRLQQLTQSLPPVYFSFIMATGIVSIGAHLAGLETISIPLFWLNKVVYVCLLILLAGRLLFFFPALLAELTSHDKGPVFFTIVAGSAVLGVQYKLLEQNNDRALLLLVFAVAVWLLVVYTFFVGTIVASEKPTLEKGLNGTWLLLVVSIQSLAVLGTLLTPHLPYSATIGLFSTVCAFLVGFLFYLIFVTLILYRLLFMPEKAENFTPPYWIDMGAVAITTLAGATLTETIQTTVGTGLADVLPFIKGISILAWSTATWWIPLIILLEIWRHGVKNVPLTYSPPYWSLVFPLGMYMVCTWRLSEALRMPFLRPISHACLYVALIAWGLTFLGLGAQIARSFSQQQQPD</sequence>
<evidence type="ECO:0000256" key="1">
    <source>
        <dbReference type="ARBA" id="ARBA00004651"/>
    </source>
</evidence>
<feature type="transmembrane region" description="Helical" evidence="8">
    <location>
        <begin position="174"/>
        <end position="201"/>
    </location>
</feature>
<evidence type="ECO:0000313" key="9">
    <source>
        <dbReference type="EMBL" id="ADB36203.1"/>
    </source>
</evidence>
<evidence type="ECO:0000256" key="4">
    <source>
        <dbReference type="ARBA" id="ARBA00022475"/>
    </source>
</evidence>
<evidence type="ECO:0000256" key="3">
    <source>
        <dbReference type="ARBA" id="ARBA00022448"/>
    </source>
</evidence>
<evidence type="ECO:0000256" key="8">
    <source>
        <dbReference type="SAM" id="Phobius"/>
    </source>
</evidence>
<gene>
    <name evidence="9" type="ordered locus">Slin_0133</name>
</gene>
<feature type="transmembrane region" description="Helical" evidence="8">
    <location>
        <begin position="81"/>
        <end position="99"/>
    </location>
</feature>
<dbReference type="STRING" id="504472.Slin_0133"/>
<keyword evidence="10" id="KW-1185">Reference proteome</keyword>
<dbReference type="GO" id="GO:0000319">
    <property type="term" value="F:sulfite transmembrane transporter activity"/>
    <property type="evidence" value="ECO:0007669"/>
    <property type="project" value="TreeGrafter"/>
</dbReference>
<dbReference type="AlphaFoldDB" id="D2QC92"/>
<dbReference type="RefSeq" id="WP_012924755.1">
    <property type="nucleotide sequence ID" value="NC_013730.1"/>
</dbReference>
<evidence type="ECO:0000313" key="10">
    <source>
        <dbReference type="Proteomes" id="UP000002028"/>
    </source>
</evidence>
<dbReference type="InterPro" id="IPR004695">
    <property type="entry name" value="SLAC1/Mae1/Ssu1/TehA"/>
</dbReference>
<protein>
    <submittedName>
        <fullName evidence="9">C4-dicarboxylate transporter/malic acid transport protein</fullName>
    </submittedName>
</protein>
<comment type="subcellular location">
    <subcellularLocation>
        <location evidence="1">Cell membrane</location>
        <topology evidence="1">Multi-pass membrane protein</topology>
    </subcellularLocation>
</comment>
<organism evidence="9 10">
    <name type="scientific">Spirosoma linguale (strain ATCC 33905 / DSM 74 / LMG 10896 / Claus 1)</name>
    <dbReference type="NCBI Taxonomy" id="504472"/>
    <lineage>
        <taxon>Bacteria</taxon>
        <taxon>Pseudomonadati</taxon>
        <taxon>Bacteroidota</taxon>
        <taxon>Cytophagia</taxon>
        <taxon>Cytophagales</taxon>
        <taxon>Cytophagaceae</taxon>
        <taxon>Spirosoma</taxon>
    </lineage>
</organism>
<dbReference type="PANTHER" id="PTHR31686:SF1">
    <property type="entry name" value="SULFITE EFFLUX PUMP SSU1"/>
    <property type="match status" value="1"/>
</dbReference>